<dbReference type="AlphaFoldDB" id="A0A382DHC5"/>
<name>A0A382DHC5_9ZZZZ</name>
<evidence type="ECO:0000313" key="2">
    <source>
        <dbReference type="EMBL" id="SVB37549.1"/>
    </source>
</evidence>
<sequence length="27" mass="2800">MIIDNILAAVAELATLQTLALMMIGVA</sequence>
<keyword evidence="1" id="KW-1133">Transmembrane helix</keyword>
<evidence type="ECO:0000256" key="1">
    <source>
        <dbReference type="SAM" id="Phobius"/>
    </source>
</evidence>
<accession>A0A382DHC5</accession>
<keyword evidence="1" id="KW-0472">Membrane</keyword>
<proteinExistence type="predicted"/>
<keyword evidence="1" id="KW-0812">Transmembrane</keyword>
<feature type="transmembrane region" description="Helical" evidence="1">
    <location>
        <begin position="6"/>
        <end position="26"/>
    </location>
</feature>
<organism evidence="2">
    <name type="scientific">marine metagenome</name>
    <dbReference type="NCBI Taxonomy" id="408172"/>
    <lineage>
        <taxon>unclassified sequences</taxon>
        <taxon>metagenomes</taxon>
        <taxon>ecological metagenomes</taxon>
    </lineage>
</organism>
<reference evidence="2" key="1">
    <citation type="submission" date="2018-05" db="EMBL/GenBank/DDBJ databases">
        <authorList>
            <person name="Lanie J.A."/>
            <person name="Ng W.-L."/>
            <person name="Kazmierczak K.M."/>
            <person name="Andrzejewski T.M."/>
            <person name="Davidsen T.M."/>
            <person name="Wayne K.J."/>
            <person name="Tettelin H."/>
            <person name="Glass J.I."/>
            <person name="Rusch D."/>
            <person name="Podicherti R."/>
            <person name="Tsui H.-C.T."/>
            <person name="Winkler M.E."/>
        </authorList>
    </citation>
    <scope>NUCLEOTIDE SEQUENCE</scope>
</reference>
<protein>
    <submittedName>
        <fullName evidence="2">Uncharacterized protein</fullName>
    </submittedName>
</protein>
<feature type="non-terminal residue" evidence="2">
    <location>
        <position position="27"/>
    </location>
</feature>
<gene>
    <name evidence="2" type="ORF">METZ01_LOCUS190403</name>
</gene>
<dbReference type="EMBL" id="UINC01039285">
    <property type="protein sequence ID" value="SVB37549.1"/>
    <property type="molecule type" value="Genomic_DNA"/>
</dbReference>